<protein>
    <recommendedName>
        <fullName evidence="4">Phage holin</fullName>
    </recommendedName>
</protein>
<gene>
    <name evidence="2" type="ORF">AQS70_12840</name>
</gene>
<comment type="caution">
    <text evidence="2">The sequence shown here is derived from an EMBL/GenBank/DDBJ whole genome shotgun (WGS) entry which is preliminary data.</text>
</comment>
<dbReference type="OrthoDB" id="6694073at2"/>
<feature type="transmembrane region" description="Helical" evidence="1">
    <location>
        <begin position="76"/>
        <end position="100"/>
    </location>
</feature>
<feature type="transmembrane region" description="Helical" evidence="1">
    <location>
        <begin position="52"/>
        <end position="70"/>
    </location>
</feature>
<organism evidence="2 3">
    <name type="scientific">Pseudomonas endophytica</name>
    <dbReference type="NCBI Taxonomy" id="1563157"/>
    <lineage>
        <taxon>Bacteria</taxon>
        <taxon>Pseudomonadati</taxon>
        <taxon>Pseudomonadota</taxon>
        <taxon>Gammaproteobacteria</taxon>
        <taxon>Pseudomonadales</taxon>
        <taxon>Pseudomonadaceae</taxon>
        <taxon>Pseudomonas</taxon>
    </lineage>
</organism>
<keyword evidence="3" id="KW-1185">Reference proteome</keyword>
<proteinExistence type="predicted"/>
<dbReference type="Pfam" id="PF16931">
    <property type="entry name" value="Phage_holin_8"/>
    <property type="match status" value="1"/>
</dbReference>
<sequence>MTNEMLSFFTHWYFEIGLPIISIIDRDALFGACLGAWVVTSARRALKGWQHVGSFLLSACVGYLFTPVALPHLSGLSVGVTAFICALVVIPISIKLMIWVNTTDIAEVLRRLRGPK</sequence>
<dbReference type="AlphaFoldDB" id="A0A0Q0T069"/>
<keyword evidence="1" id="KW-1133">Transmembrane helix</keyword>
<dbReference type="EMBL" id="LLWH01000183">
    <property type="protein sequence ID" value="KQB52874.1"/>
    <property type="molecule type" value="Genomic_DNA"/>
</dbReference>
<dbReference type="Proteomes" id="UP000050342">
    <property type="component" value="Unassembled WGS sequence"/>
</dbReference>
<keyword evidence="1" id="KW-0812">Transmembrane</keyword>
<name>A0A0Q0T069_9PSED</name>
<reference evidence="2 3" key="1">
    <citation type="submission" date="2015-10" db="EMBL/GenBank/DDBJ databases">
        <title>Pseudomonas helleri sp. nov. and Pseudomonas weihenstephanensis sp. nov., isolated from raw cows milk.</title>
        <authorList>
            <person name="Von Neubeck M."/>
            <person name="Huptas C."/>
            <person name="Wenning M."/>
            <person name="Scherer S."/>
        </authorList>
    </citation>
    <scope>NUCLEOTIDE SEQUENCE [LARGE SCALE GENOMIC DNA]</scope>
    <source>
        <strain evidence="2 3">BSTT44</strain>
    </source>
</reference>
<keyword evidence="1" id="KW-0472">Membrane</keyword>
<evidence type="ECO:0000313" key="2">
    <source>
        <dbReference type="EMBL" id="KQB52874.1"/>
    </source>
</evidence>
<accession>A0A0Q0T069</accession>
<dbReference type="InterPro" id="IPR032637">
    <property type="entry name" value="Phage_holin-like"/>
</dbReference>
<evidence type="ECO:0008006" key="4">
    <source>
        <dbReference type="Google" id="ProtNLM"/>
    </source>
</evidence>
<evidence type="ECO:0000256" key="1">
    <source>
        <dbReference type="SAM" id="Phobius"/>
    </source>
</evidence>
<evidence type="ECO:0000313" key="3">
    <source>
        <dbReference type="Proteomes" id="UP000050342"/>
    </source>
</evidence>